<keyword evidence="1" id="KW-0472">Membrane</keyword>
<accession>A0A2P2BZQ6</accession>
<feature type="transmembrane region" description="Helical" evidence="1">
    <location>
        <begin position="141"/>
        <end position="161"/>
    </location>
</feature>
<gene>
    <name evidence="3" type="ORF">NOCA2240017</name>
</gene>
<dbReference type="EMBL" id="CZKA01000017">
    <property type="protein sequence ID" value="CUR55245.1"/>
    <property type="molecule type" value="Genomic_DNA"/>
</dbReference>
<evidence type="ECO:0000256" key="1">
    <source>
        <dbReference type="SAM" id="Phobius"/>
    </source>
</evidence>
<dbReference type="Gene3D" id="3.30.70.100">
    <property type="match status" value="1"/>
</dbReference>
<dbReference type="PANTHER" id="PTHR40057:SF1">
    <property type="entry name" value="SLR1162 PROTEIN"/>
    <property type="match status" value="1"/>
</dbReference>
<sequence length="175" mass="19495">MTAPVTVSITRHVDPSLAEEMVGWIRAGAALAGQVPGFLGAGWIRPAMASDEWQLLYRFADEDSMAAWEGSERRRSWLWDAQQLGLVETTSIRGTGVEGWFDSAPLAPPRWKQASVIWLAFFPLSLLAAYAFAAVAPDLAIPVRVLLTTFVMIPLMTWVVLPQLTRRLGWWLNSR</sequence>
<reference evidence="3" key="1">
    <citation type="submission" date="2015-08" db="EMBL/GenBank/DDBJ databases">
        <authorList>
            <person name="Babu N.S."/>
            <person name="Beckwith C.J."/>
            <person name="Beseler K.G."/>
            <person name="Brison A."/>
            <person name="Carone J.V."/>
            <person name="Caskin T.P."/>
            <person name="Diamond M."/>
            <person name="Durham M.E."/>
            <person name="Foxe J.M."/>
            <person name="Go M."/>
            <person name="Henderson B.A."/>
            <person name="Jones I.B."/>
            <person name="McGettigan J.A."/>
            <person name="Micheletti S.J."/>
            <person name="Nasrallah M.E."/>
            <person name="Ortiz D."/>
            <person name="Piller C.R."/>
            <person name="Privatt S.R."/>
            <person name="Schneider S.L."/>
            <person name="Sharp S."/>
            <person name="Smith T.C."/>
            <person name="Stanton J.D."/>
            <person name="Ullery H.E."/>
            <person name="Wilson R.J."/>
            <person name="Serrano M.G."/>
            <person name="Buck G."/>
            <person name="Lee V."/>
            <person name="Wang Y."/>
            <person name="Carvalho R."/>
            <person name="Voegtly L."/>
            <person name="Shi R."/>
            <person name="Duckworth R."/>
            <person name="Johnson A."/>
            <person name="Loviza R."/>
            <person name="Walstead R."/>
            <person name="Shah Z."/>
            <person name="Kiflezghi M."/>
            <person name="Wade K."/>
            <person name="Ball S.L."/>
            <person name="Bradley K.W."/>
            <person name="Asai D.J."/>
            <person name="Bowman C.A."/>
            <person name="Russell D.A."/>
            <person name="Pope W.H."/>
            <person name="Jacobs-Sera D."/>
            <person name="Hendrix R.W."/>
            <person name="Hatfull G.F."/>
        </authorList>
    </citation>
    <scope>NUCLEOTIDE SEQUENCE</scope>
</reference>
<organism evidence="3">
    <name type="scientific">metagenome</name>
    <dbReference type="NCBI Taxonomy" id="256318"/>
    <lineage>
        <taxon>unclassified sequences</taxon>
        <taxon>metagenomes</taxon>
    </lineage>
</organism>
<evidence type="ECO:0000259" key="2">
    <source>
        <dbReference type="Pfam" id="PF03992"/>
    </source>
</evidence>
<evidence type="ECO:0000313" key="3">
    <source>
        <dbReference type="EMBL" id="CUR55245.1"/>
    </source>
</evidence>
<dbReference type="InterPro" id="IPR038762">
    <property type="entry name" value="ABM_predict"/>
</dbReference>
<dbReference type="AlphaFoldDB" id="A0A2P2BZQ6"/>
<dbReference type="Pfam" id="PF03992">
    <property type="entry name" value="ABM"/>
    <property type="match status" value="1"/>
</dbReference>
<keyword evidence="1" id="KW-1133">Transmembrane helix</keyword>
<dbReference type="SUPFAM" id="SSF54909">
    <property type="entry name" value="Dimeric alpha+beta barrel"/>
    <property type="match status" value="1"/>
</dbReference>
<feature type="transmembrane region" description="Helical" evidence="1">
    <location>
        <begin position="116"/>
        <end position="135"/>
    </location>
</feature>
<name>A0A2P2BZQ6_9ZZZZ</name>
<dbReference type="InterPro" id="IPR007138">
    <property type="entry name" value="ABM_dom"/>
</dbReference>
<dbReference type="InterPro" id="IPR011008">
    <property type="entry name" value="Dimeric_a/b-barrel"/>
</dbReference>
<proteinExistence type="predicted"/>
<feature type="domain" description="ABM" evidence="2">
    <location>
        <begin position="5"/>
        <end position="75"/>
    </location>
</feature>
<protein>
    <recommendedName>
        <fullName evidence="2">ABM domain-containing protein</fullName>
    </recommendedName>
</protein>
<keyword evidence="1" id="KW-0812">Transmembrane</keyword>
<dbReference type="PANTHER" id="PTHR40057">
    <property type="entry name" value="SLR1162 PROTEIN"/>
    <property type="match status" value="1"/>
</dbReference>